<keyword evidence="1" id="KW-0812">Transmembrane</keyword>
<keyword evidence="1" id="KW-0472">Membrane</keyword>
<gene>
    <name evidence="2" type="ordered locus">Ccan_04800</name>
</gene>
<dbReference type="Proteomes" id="UP000008895">
    <property type="component" value="Chromosome"/>
</dbReference>
<feature type="transmembrane region" description="Helical" evidence="1">
    <location>
        <begin position="6"/>
        <end position="25"/>
    </location>
</feature>
<protein>
    <submittedName>
        <fullName evidence="2">Uncharacterized protein</fullName>
    </submittedName>
</protein>
<keyword evidence="3" id="KW-1185">Reference proteome</keyword>
<dbReference type="KEGG" id="ccm:Ccan_04800"/>
<reference evidence="2 3" key="1">
    <citation type="journal article" date="2011" name="J. Bacteriol.">
        <title>Complete genome sequence of the dog commensal and human pathogen Capnocytophaga canimorsus strain 5.</title>
        <authorList>
            <person name="Manfredi P."/>
            <person name="Pagni M."/>
            <person name="Cornelis G.R."/>
        </authorList>
    </citation>
    <scope>NUCLEOTIDE SEQUENCE [LARGE SCALE GENOMIC DNA]</scope>
    <source>
        <strain evidence="3">5</strain>
    </source>
</reference>
<accession>F9YS49</accession>
<dbReference type="HOGENOM" id="CLU_3306555_0_0_10"/>
<evidence type="ECO:0000256" key="1">
    <source>
        <dbReference type="SAM" id="Phobius"/>
    </source>
</evidence>
<evidence type="ECO:0000313" key="3">
    <source>
        <dbReference type="Proteomes" id="UP000008895"/>
    </source>
</evidence>
<organism evidence="2 3">
    <name type="scientific">Capnocytophaga canimorsus (strain 5)</name>
    <dbReference type="NCBI Taxonomy" id="860228"/>
    <lineage>
        <taxon>Bacteria</taxon>
        <taxon>Pseudomonadati</taxon>
        <taxon>Bacteroidota</taxon>
        <taxon>Flavobacteriia</taxon>
        <taxon>Flavobacteriales</taxon>
        <taxon>Flavobacteriaceae</taxon>
        <taxon>Capnocytophaga</taxon>
    </lineage>
</organism>
<dbReference type="EMBL" id="CP002113">
    <property type="protein sequence ID" value="AEK22602.1"/>
    <property type="molecule type" value="Genomic_DNA"/>
</dbReference>
<proteinExistence type="predicted"/>
<sequence length="39" mass="4464">MEQEAFFMSFALFSVLLFQSFHLTLPLAKNNLTNQNASL</sequence>
<name>F9YS49_CAPCC</name>
<dbReference type="AlphaFoldDB" id="F9YS49"/>
<evidence type="ECO:0000313" key="2">
    <source>
        <dbReference type="EMBL" id="AEK22602.1"/>
    </source>
</evidence>
<keyword evidence="1" id="KW-1133">Transmembrane helix</keyword>